<dbReference type="GO" id="GO:0008237">
    <property type="term" value="F:metallopeptidase activity"/>
    <property type="evidence" value="ECO:0007669"/>
    <property type="project" value="UniProtKB-KW"/>
</dbReference>
<gene>
    <name evidence="11" type="primary">ddpX</name>
    <name evidence="11" type="ORF">Poly30_53570</name>
</gene>
<evidence type="ECO:0000256" key="9">
    <source>
        <dbReference type="HAMAP-Rule" id="MF_01924"/>
    </source>
</evidence>
<sequence precursor="true">MMCFLTRWAAGVLLLVPHVSCAGPGVVDDPAADLDLVTVAPTDDPLVEVASADPRIRVRAVYATPDNFVGEALYPVGRIYLRRSAMERLSQVQDDLEADGLGLLVFDGYRPWSVTKRMWDVIGDPDFVADPSKGSRHNRGMAVDLALVDGNGRALPMPTQFDAFVPEARADADVLEPMRRNRDRLIEAMAAHGFRVLSSEWWHFDADGWQERSLLNVPIEELAGAR</sequence>
<dbReference type="PANTHER" id="PTHR43126:SF1">
    <property type="entry name" value="D-ALANYL-D-ALANINE DIPEPTIDASE"/>
    <property type="match status" value="1"/>
</dbReference>
<feature type="site" description="Transition state stabilizer" evidence="9">
    <location>
        <position position="110"/>
    </location>
</feature>
<keyword evidence="2 9" id="KW-0645">Protease</keyword>
<comment type="similarity">
    <text evidence="9">Belongs to the peptidase M15D family.</text>
</comment>
<name>A0A518F0D6_9BACT</name>
<evidence type="ECO:0000256" key="8">
    <source>
        <dbReference type="ARBA" id="ARBA00023316"/>
    </source>
</evidence>
<dbReference type="SUPFAM" id="SSF55166">
    <property type="entry name" value="Hedgehog/DD-peptidase"/>
    <property type="match status" value="1"/>
</dbReference>
<keyword evidence="3 9" id="KW-0479">Metal-binding</keyword>
<evidence type="ECO:0000256" key="4">
    <source>
        <dbReference type="ARBA" id="ARBA00022801"/>
    </source>
</evidence>
<keyword evidence="7 9" id="KW-0482">Metalloprotease</keyword>
<comment type="function">
    <text evidence="9">Catalyzes hydrolysis of the D-alanyl-D-alanine dipeptide.</text>
</comment>
<dbReference type="AlphaFoldDB" id="A0A518F0D6"/>
<feature type="active site" description="Proton donor/acceptor" evidence="9">
    <location>
        <position position="200"/>
    </location>
</feature>
<proteinExistence type="inferred from homology"/>
<feature type="signal peptide" evidence="10">
    <location>
        <begin position="1"/>
        <end position="22"/>
    </location>
</feature>
<dbReference type="HAMAP" id="MF_01924">
    <property type="entry name" value="A_A_dipeptidase"/>
    <property type="match status" value="1"/>
</dbReference>
<dbReference type="InterPro" id="IPR000755">
    <property type="entry name" value="A_A_dipeptidase"/>
</dbReference>
<evidence type="ECO:0000313" key="12">
    <source>
        <dbReference type="Proteomes" id="UP000320390"/>
    </source>
</evidence>
<dbReference type="Gene3D" id="3.30.1380.10">
    <property type="match status" value="1"/>
</dbReference>
<keyword evidence="4 9" id="KW-0378">Hydrolase</keyword>
<dbReference type="EC" id="3.4.13.22" evidence="9"/>
<organism evidence="11 12">
    <name type="scientific">Saltatorellus ferox</name>
    <dbReference type="NCBI Taxonomy" id="2528018"/>
    <lineage>
        <taxon>Bacteria</taxon>
        <taxon>Pseudomonadati</taxon>
        <taxon>Planctomycetota</taxon>
        <taxon>Planctomycetia</taxon>
        <taxon>Planctomycetia incertae sedis</taxon>
        <taxon>Saltatorellus</taxon>
    </lineage>
</organism>
<dbReference type="OrthoDB" id="9801430at2"/>
<reference evidence="11 12" key="1">
    <citation type="submission" date="2019-02" db="EMBL/GenBank/DDBJ databases">
        <title>Deep-cultivation of Planctomycetes and their phenomic and genomic characterization uncovers novel biology.</title>
        <authorList>
            <person name="Wiegand S."/>
            <person name="Jogler M."/>
            <person name="Boedeker C."/>
            <person name="Pinto D."/>
            <person name="Vollmers J."/>
            <person name="Rivas-Marin E."/>
            <person name="Kohn T."/>
            <person name="Peeters S.H."/>
            <person name="Heuer A."/>
            <person name="Rast P."/>
            <person name="Oberbeckmann S."/>
            <person name="Bunk B."/>
            <person name="Jeske O."/>
            <person name="Meyerdierks A."/>
            <person name="Storesund J.E."/>
            <person name="Kallscheuer N."/>
            <person name="Luecker S."/>
            <person name="Lage O.M."/>
            <person name="Pohl T."/>
            <person name="Merkel B.J."/>
            <person name="Hornburger P."/>
            <person name="Mueller R.-W."/>
            <person name="Bruemmer F."/>
            <person name="Labrenz M."/>
            <person name="Spormann A.M."/>
            <person name="Op den Camp H."/>
            <person name="Overmann J."/>
            <person name="Amann R."/>
            <person name="Jetten M.S.M."/>
            <person name="Mascher T."/>
            <person name="Medema M.H."/>
            <person name="Devos D.P."/>
            <person name="Kaster A.-K."/>
            <person name="Ovreas L."/>
            <person name="Rohde M."/>
            <person name="Galperin M.Y."/>
            <person name="Jogler C."/>
        </authorList>
    </citation>
    <scope>NUCLEOTIDE SEQUENCE [LARGE SCALE GENOMIC DNA]</scope>
    <source>
        <strain evidence="11 12">Poly30</strain>
    </source>
</reference>
<feature type="binding site" evidence="9">
    <location>
        <position position="144"/>
    </location>
    <ligand>
        <name>Zn(2+)</name>
        <dbReference type="ChEBI" id="CHEBI:29105"/>
        <note>catalytic</note>
    </ligand>
</feature>
<evidence type="ECO:0000256" key="1">
    <source>
        <dbReference type="ARBA" id="ARBA00001362"/>
    </source>
</evidence>
<keyword evidence="10" id="KW-0732">Signal</keyword>
<feature type="chain" id="PRO_5021798265" description="D-alanyl-D-alanine dipeptidase" evidence="10">
    <location>
        <begin position="23"/>
        <end position="226"/>
    </location>
</feature>
<dbReference type="GO" id="GO:0006508">
    <property type="term" value="P:proteolysis"/>
    <property type="evidence" value="ECO:0007669"/>
    <property type="project" value="UniProtKB-KW"/>
</dbReference>
<evidence type="ECO:0000256" key="3">
    <source>
        <dbReference type="ARBA" id="ARBA00022723"/>
    </source>
</evidence>
<dbReference type="CDD" id="cd14840">
    <property type="entry name" value="D-Ala-D-Ala_dipeptidase_Aad"/>
    <property type="match status" value="1"/>
</dbReference>
<keyword evidence="8" id="KW-0961">Cell wall biogenesis/degradation</keyword>
<dbReference type="Proteomes" id="UP000320390">
    <property type="component" value="Chromosome"/>
</dbReference>
<dbReference type="PANTHER" id="PTHR43126">
    <property type="entry name" value="D-ALANYL-D-ALANINE DIPEPTIDASE"/>
    <property type="match status" value="1"/>
</dbReference>
<evidence type="ECO:0000256" key="10">
    <source>
        <dbReference type="SAM" id="SignalP"/>
    </source>
</evidence>
<keyword evidence="12" id="KW-1185">Reference proteome</keyword>
<dbReference type="GO" id="GO:0008270">
    <property type="term" value="F:zinc ion binding"/>
    <property type="evidence" value="ECO:0007669"/>
    <property type="project" value="UniProtKB-UniRule"/>
</dbReference>
<feature type="binding site" evidence="9">
    <location>
        <position position="203"/>
    </location>
    <ligand>
        <name>Zn(2+)</name>
        <dbReference type="ChEBI" id="CHEBI:29105"/>
        <note>catalytic</note>
    </ligand>
</feature>
<comment type="catalytic activity">
    <reaction evidence="1 9">
        <text>D-alanyl-D-alanine + H2O = 2 D-alanine</text>
        <dbReference type="Rhea" id="RHEA:20661"/>
        <dbReference type="ChEBI" id="CHEBI:15377"/>
        <dbReference type="ChEBI" id="CHEBI:57416"/>
        <dbReference type="ChEBI" id="CHEBI:57822"/>
        <dbReference type="EC" id="3.4.13.22"/>
    </reaction>
</comment>
<dbReference type="InterPro" id="IPR009045">
    <property type="entry name" value="Zn_M74/Hedgehog-like"/>
</dbReference>
<keyword evidence="5 9" id="KW-0862">Zinc</keyword>
<evidence type="ECO:0000256" key="7">
    <source>
        <dbReference type="ARBA" id="ARBA00023049"/>
    </source>
</evidence>
<evidence type="ECO:0000256" key="5">
    <source>
        <dbReference type="ARBA" id="ARBA00022833"/>
    </source>
</evidence>
<dbReference type="Pfam" id="PF01427">
    <property type="entry name" value="Peptidase_M15"/>
    <property type="match status" value="1"/>
</dbReference>
<keyword evidence="6 9" id="KW-0224">Dipeptidase</keyword>
<dbReference type="GO" id="GO:0160237">
    <property type="term" value="F:D-Ala-D-Ala dipeptidase activity"/>
    <property type="evidence" value="ECO:0007669"/>
    <property type="project" value="UniProtKB-EC"/>
</dbReference>
<dbReference type="RefSeq" id="WP_145204822.1">
    <property type="nucleotide sequence ID" value="NZ_CP036434.1"/>
</dbReference>
<accession>A0A518F0D6</accession>
<evidence type="ECO:0000256" key="6">
    <source>
        <dbReference type="ARBA" id="ARBA00022997"/>
    </source>
</evidence>
<comment type="cofactor">
    <cofactor evidence="9">
        <name>Zn(2+)</name>
        <dbReference type="ChEBI" id="CHEBI:29105"/>
    </cofactor>
    <text evidence="9">Binds 1 zinc ion per subunit.</text>
</comment>
<dbReference type="EMBL" id="CP036434">
    <property type="protein sequence ID" value="QDV09797.1"/>
    <property type="molecule type" value="Genomic_DNA"/>
</dbReference>
<dbReference type="GO" id="GO:0071555">
    <property type="term" value="P:cell wall organization"/>
    <property type="evidence" value="ECO:0007669"/>
    <property type="project" value="UniProtKB-KW"/>
</dbReference>
<evidence type="ECO:0000256" key="2">
    <source>
        <dbReference type="ARBA" id="ARBA00022670"/>
    </source>
</evidence>
<evidence type="ECO:0000313" key="11">
    <source>
        <dbReference type="EMBL" id="QDV09797.1"/>
    </source>
</evidence>
<feature type="binding site" evidence="9">
    <location>
        <position position="137"/>
    </location>
    <ligand>
        <name>Zn(2+)</name>
        <dbReference type="ChEBI" id="CHEBI:29105"/>
        <note>catalytic</note>
    </ligand>
</feature>
<protein>
    <recommendedName>
        <fullName evidence="9">D-alanyl-D-alanine dipeptidase</fullName>
        <shortName evidence="9">D-Ala-D-Ala dipeptidase</shortName>
        <ecNumber evidence="9">3.4.13.22</ecNumber>
    </recommendedName>
</protein>